<dbReference type="KEGG" id="bor:COCMIDRAFT_104214"/>
<gene>
    <name evidence="1" type="ORF">COCMIDRAFT_104214</name>
</gene>
<dbReference type="EMBL" id="KI964070">
    <property type="protein sequence ID" value="EUC42173.1"/>
    <property type="molecule type" value="Genomic_DNA"/>
</dbReference>
<protein>
    <submittedName>
        <fullName evidence="1">Uncharacterized protein</fullName>
    </submittedName>
</protein>
<keyword evidence="2" id="KW-1185">Reference proteome</keyword>
<accession>W6YXC1</accession>
<feature type="non-terminal residue" evidence="1">
    <location>
        <position position="1"/>
    </location>
</feature>
<reference evidence="1 2" key="1">
    <citation type="journal article" date="2013" name="PLoS Genet.">
        <title>Comparative genome structure, secondary metabolite, and effector coding capacity across Cochliobolus pathogens.</title>
        <authorList>
            <person name="Condon B.J."/>
            <person name="Leng Y."/>
            <person name="Wu D."/>
            <person name="Bushley K.E."/>
            <person name="Ohm R.A."/>
            <person name="Otillar R."/>
            <person name="Martin J."/>
            <person name="Schackwitz W."/>
            <person name="Grimwood J."/>
            <person name="MohdZainudin N."/>
            <person name="Xue C."/>
            <person name="Wang R."/>
            <person name="Manning V.A."/>
            <person name="Dhillon B."/>
            <person name="Tu Z.J."/>
            <person name="Steffenson B.J."/>
            <person name="Salamov A."/>
            <person name="Sun H."/>
            <person name="Lowry S."/>
            <person name="LaButti K."/>
            <person name="Han J."/>
            <person name="Copeland A."/>
            <person name="Lindquist E."/>
            <person name="Barry K."/>
            <person name="Schmutz J."/>
            <person name="Baker S.E."/>
            <person name="Ciuffetti L.M."/>
            <person name="Grigoriev I.V."/>
            <person name="Zhong S."/>
            <person name="Turgeon B.G."/>
        </authorList>
    </citation>
    <scope>NUCLEOTIDE SEQUENCE [LARGE SCALE GENOMIC DNA]</scope>
    <source>
        <strain evidence="1 2">ATCC 44560</strain>
    </source>
</reference>
<dbReference type="HOGENOM" id="CLU_3111821_0_0_1"/>
<dbReference type="RefSeq" id="XP_007691297.1">
    <property type="nucleotide sequence ID" value="XM_007693107.1"/>
</dbReference>
<evidence type="ECO:0000313" key="2">
    <source>
        <dbReference type="Proteomes" id="UP000054032"/>
    </source>
</evidence>
<organism evidence="1 2">
    <name type="scientific">Bipolaris oryzae ATCC 44560</name>
    <dbReference type="NCBI Taxonomy" id="930090"/>
    <lineage>
        <taxon>Eukaryota</taxon>
        <taxon>Fungi</taxon>
        <taxon>Dikarya</taxon>
        <taxon>Ascomycota</taxon>
        <taxon>Pezizomycotina</taxon>
        <taxon>Dothideomycetes</taxon>
        <taxon>Pleosporomycetidae</taxon>
        <taxon>Pleosporales</taxon>
        <taxon>Pleosporineae</taxon>
        <taxon>Pleosporaceae</taxon>
        <taxon>Bipolaris</taxon>
    </lineage>
</organism>
<sequence length="51" mass="5777">HCPGKDKTMADGSGTQLLGRACRAADRALVQWPFDQARICVAKFLVRFWKR</sequence>
<evidence type="ECO:0000313" key="1">
    <source>
        <dbReference type="EMBL" id="EUC42173.1"/>
    </source>
</evidence>
<dbReference type="AlphaFoldDB" id="W6YXC1"/>
<dbReference type="GeneID" id="19118466"/>
<dbReference type="Proteomes" id="UP000054032">
    <property type="component" value="Unassembled WGS sequence"/>
</dbReference>
<name>W6YXC1_COCMI</name>
<proteinExistence type="predicted"/>